<dbReference type="RefSeq" id="WP_206593121.1">
    <property type="nucleotide sequence ID" value="NZ_JAFKCS010000003.1"/>
</dbReference>
<dbReference type="PANTHER" id="PTHR43421:SF1">
    <property type="entry name" value="METALLOPROTEASE PMBA"/>
    <property type="match status" value="1"/>
</dbReference>
<dbReference type="Pfam" id="PF01523">
    <property type="entry name" value="PmbA_TldD_1st"/>
    <property type="match status" value="1"/>
</dbReference>
<evidence type="ECO:0000259" key="3">
    <source>
        <dbReference type="Pfam" id="PF19289"/>
    </source>
</evidence>
<evidence type="ECO:0000259" key="4">
    <source>
        <dbReference type="Pfam" id="PF19290"/>
    </source>
</evidence>
<proteinExistence type="inferred from homology"/>
<dbReference type="InterPro" id="IPR002510">
    <property type="entry name" value="Metalloprtase-TldD/E_N"/>
</dbReference>
<name>A0ABS3CQB5_9ALTE</name>
<feature type="domain" description="Metalloprotease TldD/E N-terminal" evidence="2">
    <location>
        <begin position="29"/>
        <end position="93"/>
    </location>
</feature>
<dbReference type="InterPro" id="IPR047657">
    <property type="entry name" value="PmbA"/>
</dbReference>
<evidence type="ECO:0000313" key="6">
    <source>
        <dbReference type="Proteomes" id="UP000663992"/>
    </source>
</evidence>
<feature type="domain" description="Metalloprotease TldD/E central" evidence="4">
    <location>
        <begin position="121"/>
        <end position="227"/>
    </location>
</feature>
<dbReference type="NCBIfam" id="NF008268">
    <property type="entry name" value="PRK11040.1"/>
    <property type="match status" value="1"/>
</dbReference>
<dbReference type="EMBL" id="JAFKCS010000003">
    <property type="protein sequence ID" value="MBN7819307.1"/>
    <property type="molecule type" value="Genomic_DNA"/>
</dbReference>
<sequence length="443" mass="47443">MNAQQSLAEIQTVVDDVLTLAKKLGASQAEASMSKVQGIAVSSRMQQVETLEFTNDGGLGISVYVGQRKGSASTADLSPAALKLTVEKAIEIARYTSEDPCAGLADADLIATEFPDLDLYHPVELDAEAGIAMAIRAEQAAFAHDERIKNSDGASYNANMGVKVYGNTHGINAGYPSSRYSLSCVVIAEKDGDMQRDYAYTVNREAGLLHTPEQIGIEAAQATVARLGAHKLKTSKVPVLFHREIASSLFGHLVSAISGGSLYRKSSFLLDHLGKQVMPDWVRIEERPHILKGLASSSFDHEGVRTKDMDIIDQGVLQHYLLTSYSGRKLAMPSNGHAGGIHNWLVKSSGQDFEQLLAQMGTGLLVTELMGQGVNIVNGDYSRGAAGFWVENGQIQYPVHEVTIAGNLKEMLMGIQAIGADTEKRGAVQTGSVLLSPMQVAGD</sequence>
<dbReference type="PANTHER" id="PTHR43421">
    <property type="entry name" value="METALLOPROTEASE PMBA"/>
    <property type="match status" value="1"/>
</dbReference>
<dbReference type="InterPro" id="IPR045570">
    <property type="entry name" value="Metalloprtase-TldD/E_cen_dom"/>
</dbReference>
<feature type="domain" description="Metalloprotease TldD/E C-terminal" evidence="3">
    <location>
        <begin position="234"/>
        <end position="442"/>
    </location>
</feature>
<organism evidence="5 6">
    <name type="scientific">Bowmanella yangjiangensis</name>
    <dbReference type="NCBI Taxonomy" id="2811230"/>
    <lineage>
        <taxon>Bacteria</taxon>
        <taxon>Pseudomonadati</taxon>
        <taxon>Pseudomonadota</taxon>
        <taxon>Gammaproteobacteria</taxon>
        <taxon>Alteromonadales</taxon>
        <taxon>Alteromonadaceae</taxon>
        <taxon>Bowmanella</taxon>
    </lineage>
</organism>
<comment type="caution">
    <text evidence="5">The sequence shown here is derived from an EMBL/GenBank/DDBJ whole genome shotgun (WGS) entry which is preliminary data.</text>
</comment>
<reference evidence="5 6" key="1">
    <citation type="submission" date="2021-03" db="EMBL/GenBank/DDBJ databases">
        <title>novel species isolated from a fishpond in China.</title>
        <authorList>
            <person name="Lu H."/>
            <person name="Cai Z."/>
        </authorList>
    </citation>
    <scope>NUCLEOTIDE SEQUENCE [LARGE SCALE GENOMIC DNA]</scope>
    <source>
        <strain evidence="5 6">Y57</strain>
    </source>
</reference>
<accession>A0ABS3CQB5</accession>
<dbReference type="Proteomes" id="UP000663992">
    <property type="component" value="Unassembled WGS sequence"/>
</dbReference>
<comment type="similarity">
    <text evidence="1">Belongs to the peptidase U62 family.</text>
</comment>
<keyword evidence="6" id="KW-1185">Reference proteome</keyword>
<dbReference type="InterPro" id="IPR036059">
    <property type="entry name" value="TldD/PmbA_sf"/>
</dbReference>
<keyword evidence="5" id="KW-0482">Metalloprotease</keyword>
<evidence type="ECO:0000259" key="2">
    <source>
        <dbReference type="Pfam" id="PF01523"/>
    </source>
</evidence>
<evidence type="ECO:0000256" key="1">
    <source>
        <dbReference type="ARBA" id="ARBA00005836"/>
    </source>
</evidence>
<keyword evidence="5" id="KW-0378">Hydrolase</keyword>
<dbReference type="Pfam" id="PF19289">
    <property type="entry name" value="PmbA_TldD_3rd"/>
    <property type="match status" value="1"/>
</dbReference>
<evidence type="ECO:0000313" key="5">
    <source>
        <dbReference type="EMBL" id="MBN7819307.1"/>
    </source>
</evidence>
<dbReference type="GO" id="GO:0008237">
    <property type="term" value="F:metallopeptidase activity"/>
    <property type="evidence" value="ECO:0007669"/>
    <property type="project" value="UniProtKB-KW"/>
</dbReference>
<protein>
    <submittedName>
        <fullName evidence="5">Metalloprotease PmbA</fullName>
    </submittedName>
</protein>
<dbReference type="Pfam" id="PF19290">
    <property type="entry name" value="PmbA_TldD_2nd"/>
    <property type="match status" value="1"/>
</dbReference>
<dbReference type="InterPro" id="IPR035068">
    <property type="entry name" value="TldD/PmbA_N"/>
</dbReference>
<keyword evidence="5" id="KW-0645">Protease</keyword>
<dbReference type="SUPFAM" id="SSF111283">
    <property type="entry name" value="Putative modulator of DNA gyrase, PmbA/TldD"/>
    <property type="match status" value="1"/>
</dbReference>
<dbReference type="Gene3D" id="3.30.2290.10">
    <property type="entry name" value="PmbA/TldD superfamily"/>
    <property type="match status" value="1"/>
</dbReference>
<gene>
    <name evidence="5" type="primary">pmbA</name>
    <name evidence="5" type="ORF">J0A65_05485</name>
</gene>
<dbReference type="InterPro" id="IPR045569">
    <property type="entry name" value="Metalloprtase-TldD/E_C"/>
</dbReference>